<comment type="subcellular location">
    <subcellularLocation>
        <location evidence="1">Secreted</location>
    </subcellularLocation>
</comment>
<dbReference type="InterPro" id="IPR002509">
    <property type="entry name" value="NODB_dom"/>
</dbReference>
<dbReference type="InterPro" id="IPR011330">
    <property type="entry name" value="Glyco_hydro/deAcase_b/a-brl"/>
</dbReference>
<dbReference type="PROSITE" id="PS51677">
    <property type="entry name" value="NODB"/>
    <property type="match status" value="1"/>
</dbReference>
<dbReference type="Pfam" id="PF01522">
    <property type="entry name" value="Polysacc_deac_1"/>
    <property type="match status" value="2"/>
</dbReference>
<organism evidence="4 5">
    <name type="scientific">Candidatus Marimicrobium litorale</name>
    <dbReference type="NCBI Taxonomy" id="2518991"/>
    <lineage>
        <taxon>Bacteria</taxon>
        <taxon>Pseudomonadati</taxon>
        <taxon>Pseudomonadota</taxon>
        <taxon>Gammaproteobacteria</taxon>
        <taxon>Cellvibrionales</taxon>
        <taxon>Halieaceae</taxon>
        <taxon>Marimicrobium</taxon>
    </lineage>
</organism>
<feature type="domain" description="NodB homology" evidence="3">
    <location>
        <begin position="70"/>
        <end position="316"/>
    </location>
</feature>
<name>A0ABT3T0X6_9GAMM</name>
<protein>
    <submittedName>
        <fullName evidence="4">Polysaccharide deacetylase family protein</fullName>
    </submittedName>
</protein>
<dbReference type="EMBL" id="SHNO01000001">
    <property type="protein sequence ID" value="MCX2975912.1"/>
    <property type="molecule type" value="Genomic_DNA"/>
</dbReference>
<evidence type="ECO:0000256" key="2">
    <source>
        <dbReference type="ARBA" id="ARBA00022729"/>
    </source>
</evidence>
<dbReference type="SUPFAM" id="SSF88713">
    <property type="entry name" value="Glycoside hydrolase/deacetylase"/>
    <property type="match status" value="1"/>
</dbReference>
<dbReference type="PANTHER" id="PTHR34216:SF3">
    <property type="entry name" value="POLY-BETA-1,6-N-ACETYL-D-GLUCOSAMINE N-DEACETYLASE"/>
    <property type="match status" value="1"/>
</dbReference>
<dbReference type="Proteomes" id="UP001143304">
    <property type="component" value="Unassembled WGS sequence"/>
</dbReference>
<evidence type="ECO:0000313" key="5">
    <source>
        <dbReference type="Proteomes" id="UP001143304"/>
    </source>
</evidence>
<dbReference type="PANTHER" id="PTHR34216">
    <property type="match status" value="1"/>
</dbReference>
<proteinExistence type="predicted"/>
<comment type="caution">
    <text evidence="4">The sequence shown here is derived from an EMBL/GenBank/DDBJ whole genome shotgun (WGS) entry which is preliminary data.</text>
</comment>
<accession>A0ABT3T0X6</accession>
<evidence type="ECO:0000313" key="4">
    <source>
        <dbReference type="EMBL" id="MCX2975912.1"/>
    </source>
</evidence>
<keyword evidence="2" id="KW-0732">Signal</keyword>
<gene>
    <name evidence="4" type="ORF">EYC82_00905</name>
</gene>
<dbReference type="CDD" id="cd10918">
    <property type="entry name" value="CE4_NodB_like_5s_6s"/>
    <property type="match status" value="1"/>
</dbReference>
<keyword evidence="5" id="KW-1185">Reference proteome</keyword>
<evidence type="ECO:0000259" key="3">
    <source>
        <dbReference type="PROSITE" id="PS51677"/>
    </source>
</evidence>
<reference evidence="4" key="1">
    <citation type="submission" date="2019-02" db="EMBL/GenBank/DDBJ databases">
        <authorList>
            <person name="Li S.-H."/>
        </authorList>
    </citation>
    <scope>NUCLEOTIDE SEQUENCE</scope>
    <source>
        <strain evidence="4">IMCC11814</strain>
    </source>
</reference>
<dbReference type="Gene3D" id="3.20.20.370">
    <property type="entry name" value="Glycoside hydrolase/deacetylase"/>
    <property type="match status" value="1"/>
</dbReference>
<dbReference type="InterPro" id="IPR051398">
    <property type="entry name" value="Polysacch_Deacetylase"/>
</dbReference>
<evidence type="ECO:0000256" key="1">
    <source>
        <dbReference type="ARBA" id="ARBA00004613"/>
    </source>
</evidence>
<sequence length="316" mass="35917">MLPLALGTRGKQRLSILIYHRVVTEFDPMRPAEPTREIFDWQMRLVRQHFHPLSLLEALDKLESGQLPERAICVTFDDGYADNELHAMPILKKYAVPATVFVSPGFLNGGRMWNDSLIEFFRCFRGDSLDLNELGLGRHDTANMDARLASAERVIGEIKYRDPAERVQLVEQIQDWFEGEGRPDDLMMTDAQVRSLASNGISIGAHTVNHPILASVTDEVAHREIQDSKARLEDMLQQSVDVFAYPNGQPGQDYRKEHVAMVKSLGFRAAVSTHWGVSDRENDCYQLPRFTPWDKQPSRFAGRLLLNYREIGVPGL</sequence>